<feature type="transmembrane region" description="Helical" evidence="6">
    <location>
        <begin position="55"/>
        <end position="78"/>
    </location>
</feature>
<dbReference type="InterPro" id="IPR049326">
    <property type="entry name" value="Rhodopsin_dom_fungi"/>
</dbReference>
<feature type="transmembrane region" description="Helical" evidence="6">
    <location>
        <begin position="98"/>
        <end position="120"/>
    </location>
</feature>
<name>A0A8H4IP07_9PEZI</name>
<organism evidence="8 9">
    <name type="scientific">Botryosphaeria dothidea</name>
    <dbReference type="NCBI Taxonomy" id="55169"/>
    <lineage>
        <taxon>Eukaryota</taxon>
        <taxon>Fungi</taxon>
        <taxon>Dikarya</taxon>
        <taxon>Ascomycota</taxon>
        <taxon>Pezizomycotina</taxon>
        <taxon>Dothideomycetes</taxon>
        <taxon>Dothideomycetes incertae sedis</taxon>
        <taxon>Botryosphaeriales</taxon>
        <taxon>Botryosphaeriaceae</taxon>
        <taxon>Botryosphaeria</taxon>
    </lineage>
</organism>
<evidence type="ECO:0000313" key="9">
    <source>
        <dbReference type="Proteomes" id="UP000572817"/>
    </source>
</evidence>
<evidence type="ECO:0000256" key="5">
    <source>
        <dbReference type="ARBA" id="ARBA00038359"/>
    </source>
</evidence>
<dbReference type="AlphaFoldDB" id="A0A8H4IP07"/>
<feature type="transmembrane region" description="Helical" evidence="6">
    <location>
        <begin position="211"/>
        <end position="232"/>
    </location>
</feature>
<comment type="caution">
    <text evidence="8">The sequence shown here is derived from an EMBL/GenBank/DDBJ whole genome shotgun (WGS) entry which is preliminary data.</text>
</comment>
<protein>
    <recommendedName>
        <fullName evidence="7">Rhodopsin domain-containing protein</fullName>
    </recommendedName>
</protein>
<dbReference type="OrthoDB" id="3934549at2759"/>
<feature type="transmembrane region" description="Helical" evidence="6">
    <location>
        <begin position="174"/>
        <end position="195"/>
    </location>
</feature>
<dbReference type="Pfam" id="PF20684">
    <property type="entry name" value="Fung_rhodopsin"/>
    <property type="match status" value="1"/>
</dbReference>
<keyword evidence="9" id="KW-1185">Reference proteome</keyword>
<evidence type="ECO:0000256" key="6">
    <source>
        <dbReference type="SAM" id="Phobius"/>
    </source>
</evidence>
<comment type="subcellular location">
    <subcellularLocation>
        <location evidence="1">Membrane</location>
        <topology evidence="1">Multi-pass membrane protein</topology>
    </subcellularLocation>
</comment>
<dbReference type="PANTHER" id="PTHR33048">
    <property type="entry name" value="PTH11-LIKE INTEGRAL MEMBRANE PROTEIN (AFU_ORTHOLOGUE AFUA_5G11245)"/>
    <property type="match status" value="1"/>
</dbReference>
<evidence type="ECO:0000256" key="4">
    <source>
        <dbReference type="ARBA" id="ARBA00023136"/>
    </source>
</evidence>
<dbReference type="GO" id="GO:0016020">
    <property type="term" value="C:membrane"/>
    <property type="evidence" value="ECO:0007669"/>
    <property type="project" value="UniProtKB-SubCell"/>
</dbReference>
<keyword evidence="4 6" id="KW-0472">Membrane</keyword>
<evidence type="ECO:0000259" key="7">
    <source>
        <dbReference type="Pfam" id="PF20684"/>
    </source>
</evidence>
<sequence length="386" mass="42343">MALDIVTRAAAPSGGPDQGPQLRHTTIALLVLASFFVILRFVSRYLRGVAVAFDDWIIVVSLVFCIVEGGIVFGMIAHGLGRHAATLEIPDLVIVLKLLLGLECVYLVSVALLKLSLLALYFRIFPTREFKLATYILSGLIILWCIALNCVAIFQCNPVKKSWLPTSPGTCIDLKAAFIGNAIPNIITDVVILLLPVRQIWKLQMRPAQRISLIAMFLLGGFVLFASIYRLIAILKFNPMDTTWTLAEACAWCVIETATGIIGACLPVLRPLLRLVSDQFGSEKSKSRTAVHNASGSELVTIGGTGASRSKLERDQKHFQRLAETSGEMWGAKTTIVSQRRVDRDDGSADEVPLRGIMVDKDVAWSERNVEVGRGSSHNTETVHNY</sequence>
<evidence type="ECO:0000256" key="2">
    <source>
        <dbReference type="ARBA" id="ARBA00022692"/>
    </source>
</evidence>
<evidence type="ECO:0000256" key="1">
    <source>
        <dbReference type="ARBA" id="ARBA00004141"/>
    </source>
</evidence>
<comment type="similarity">
    <text evidence="5">Belongs to the SAT4 family.</text>
</comment>
<reference evidence="8" key="1">
    <citation type="submission" date="2020-04" db="EMBL/GenBank/DDBJ databases">
        <title>Genome Assembly and Annotation of Botryosphaeria dothidea sdau 11-99, a Latent Pathogen of Apple Fruit Ring Rot in China.</title>
        <authorList>
            <person name="Yu C."/>
            <person name="Diao Y."/>
            <person name="Lu Q."/>
            <person name="Zhao J."/>
            <person name="Cui S."/>
            <person name="Peng C."/>
            <person name="He B."/>
            <person name="Liu H."/>
        </authorList>
    </citation>
    <scope>NUCLEOTIDE SEQUENCE [LARGE SCALE GENOMIC DNA]</scope>
    <source>
        <strain evidence="8">Sdau11-99</strain>
    </source>
</reference>
<gene>
    <name evidence="8" type="ORF">GTA08_BOTSDO08397</name>
</gene>
<dbReference type="InterPro" id="IPR052337">
    <property type="entry name" value="SAT4-like"/>
</dbReference>
<keyword evidence="3 6" id="KW-1133">Transmembrane helix</keyword>
<proteinExistence type="inferred from homology"/>
<feature type="transmembrane region" description="Helical" evidence="6">
    <location>
        <begin position="132"/>
        <end position="154"/>
    </location>
</feature>
<accession>A0A8H4IP07</accession>
<dbReference type="EMBL" id="WWBZ02000051">
    <property type="protein sequence ID" value="KAF4304791.1"/>
    <property type="molecule type" value="Genomic_DNA"/>
</dbReference>
<keyword evidence="2 6" id="KW-0812">Transmembrane</keyword>
<dbReference type="PANTHER" id="PTHR33048:SF47">
    <property type="entry name" value="INTEGRAL MEMBRANE PROTEIN-RELATED"/>
    <property type="match status" value="1"/>
</dbReference>
<feature type="transmembrane region" description="Helical" evidence="6">
    <location>
        <begin position="22"/>
        <end position="43"/>
    </location>
</feature>
<feature type="domain" description="Rhodopsin" evidence="7">
    <location>
        <begin position="39"/>
        <end position="274"/>
    </location>
</feature>
<evidence type="ECO:0000313" key="8">
    <source>
        <dbReference type="EMBL" id="KAF4304791.1"/>
    </source>
</evidence>
<dbReference type="Proteomes" id="UP000572817">
    <property type="component" value="Unassembled WGS sequence"/>
</dbReference>
<evidence type="ECO:0000256" key="3">
    <source>
        <dbReference type="ARBA" id="ARBA00022989"/>
    </source>
</evidence>